<dbReference type="PROSITE" id="PS51186">
    <property type="entry name" value="GNAT"/>
    <property type="match status" value="1"/>
</dbReference>
<dbReference type="Gene3D" id="3.40.630.30">
    <property type="match status" value="1"/>
</dbReference>
<gene>
    <name evidence="4" type="ORF">L497_2198</name>
</gene>
<dbReference type="InterPro" id="IPR050832">
    <property type="entry name" value="Bact_Acetyltransf"/>
</dbReference>
<feature type="domain" description="N-acetyltransferase" evidence="3">
    <location>
        <begin position="4"/>
        <end position="169"/>
    </location>
</feature>
<organism evidence="4 5">
    <name type="scientific">Bordetella holmesii CDC-H585-BH</name>
    <dbReference type="NCBI Taxonomy" id="1331206"/>
    <lineage>
        <taxon>Bacteria</taxon>
        <taxon>Pseudomonadati</taxon>
        <taxon>Pseudomonadota</taxon>
        <taxon>Betaproteobacteria</taxon>
        <taxon>Burkholderiales</taxon>
        <taxon>Alcaligenaceae</taxon>
        <taxon>Bordetella</taxon>
    </lineage>
</organism>
<keyword evidence="2" id="KW-0012">Acyltransferase</keyword>
<dbReference type="RefSeq" id="WP_005019929.1">
    <property type="nucleotide sequence ID" value="NZ_JFZZ01000148.1"/>
</dbReference>
<accession>A0A158M140</accession>
<dbReference type="CDD" id="cd04301">
    <property type="entry name" value="NAT_SF"/>
    <property type="match status" value="1"/>
</dbReference>
<dbReference type="STRING" id="35814.BBB42_14080"/>
<dbReference type="AlphaFoldDB" id="A0A158M140"/>
<comment type="caution">
    <text evidence="4">The sequence shown here is derived from an EMBL/GenBank/DDBJ whole genome shotgun (WGS) entry which is preliminary data.</text>
</comment>
<dbReference type="PANTHER" id="PTHR43877">
    <property type="entry name" value="AMINOALKYLPHOSPHONATE N-ACETYLTRANSFERASE-RELATED-RELATED"/>
    <property type="match status" value="1"/>
</dbReference>
<dbReference type="InterPro" id="IPR016181">
    <property type="entry name" value="Acyl_CoA_acyltransferase"/>
</dbReference>
<evidence type="ECO:0000313" key="4">
    <source>
        <dbReference type="EMBL" id="KAK86619.1"/>
    </source>
</evidence>
<dbReference type="EMBL" id="JFZZ01000148">
    <property type="protein sequence ID" value="KAK86619.1"/>
    <property type="molecule type" value="Genomic_DNA"/>
</dbReference>
<sequence>MQTFTIRQLTPQDASEFKSLRLAALCEAPEAFGSSYEEEQLVTVPDWARKLEPSAARTVFGAWDGSRLVGCAGLMRMGTLKQMHKAVIWGIYVAPAQRNHGLGRRLLGAALQQAAGWTDVRQVLLTVAQGNPAALRLYESLGFTAYGCEPAALRVGGRYLDETLMIKRL</sequence>
<evidence type="ECO:0000256" key="1">
    <source>
        <dbReference type="ARBA" id="ARBA00022679"/>
    </source>
</evidence>
<evidence type="ECO:0000256" key="2">
    <source>
        <dbReference type="ARBA" id="ARBA00023315"/>
    </source>
</evidence>
<dbReference type="Proteomes" id="UP000026682">
    <property type="component" value="Unassembled WGS sequence"/>
</dbReference>
<evidence type="ECO:0000259" key="3">
    <source>
        <dbReference type="PROSITE" id="PS51186"/>
    </source>
</evidence>
<keyword evidence="1" id="KW-0808">Transferase</keyword>
<dbReference type="SUPFAM" id="SSF55729">
    <property type="entry name" value="Acyl-CoA N-acyltransferases (Nat)"/>
    <property type="match status" value="1"/>
</dbReference>
<name>A0A158M140_9BORD</name>
<dbReference type="PATRIC" id="fig|1331206.3.peg.3605"/>
<protein>
    <submittedName>
        <fullName evidence="4">FR47-like protein</fullName>
    </submittedName>
</protein>
<reference evidence="4 5" key="1">
    <citation type="submission" date="2014-03" db="EMBL/GenBank/DDBJ databases">
        <title>Genome sequence of Bordetella holmseii.</title>
        <authorList>
            <person name="Harvill E."/>
            <person name="Goodfield L.L."/>
            <person name="Ivanov Y."/>
            <person name="Meyer J.A."/>
            <person name="Newth C."/>
            <person name="Cassiday P."/>
            <person name="Tondella M.L."/>
            <person name="Liao P."/>
            <person name="Zimmerman J."/>
            <person name="Meert K."/>
            <person name="Wessel D."/>
            <person name="Berger J."/>
            <person name="Dean J.M."/>
            <person name="Holubkov R."/>
            <person name="Burr J."/>
            <person name="Liu T."/>
            <person name="Brinkac L.M."/>
            <person name="Sanka R."/>
            <person name="Kim M."/>
            <person name="Losada L."/>
        </authorList>
    </citation>
    <scope>NUCLEOTIDE SEQUENCE [LARGE SCALE GENOMIC DNA]</scope>
    <source>
        <strain evidence="4 5">CDC-H585-BH</strain>
    </source>
</reference>
<dbReference type="Pfam" id="PF00583">
    <property type="entry name" value="Acetyltransf_1"/>
    <property type="match status" value="1"/>
</dbReference>
<evidence type="ECO:0000313" key="5">
    <source>
        <dbReference type="Proteomes" id="UP000026682"/>
    </source>
</evidence>
<proteinExistence type="predicted"/>
<dbReference type="GO" id="GO:0016747">
    <property type="term" value="F:acyltransferase activity, transferring groups other than amino-acyl groups"/>
    <property type="evidence" value="ECO:0007669"/>
    <property type="project" value="InterPro"/>
</dbReference>
<dbReference type="InterPro" id="IPR000182">
    <property type="entry name" value="GNAT_dom"/>
</dbReference>